<evidence type="ECO:0000256" key="4">
    <source>
        <dbReference type="ARBA" id="ARBA00022840"/>
    </source>
</evidence>
<keyword evidence="1 5" id="KW-0808">Transferase</keyword>
<dbReference type="SUPFAM" id="SSF55931">
    <property type="entry name" value="Glutamine synthetase/guanido kinase"/>
    <property type="match status" value="1"/>
</dbReference>
<sequence>MLKWYDENGEFTDVVISSRVRLARNLKKYPFSTRLSQEGAKALVEEVSGKLKDAKGEDGTLLACSLDTMDDVERTAMVERHILSPMLAEKKQSAGLLMSENEAICVLINEEDHLRIQGMAGGMNIQKAFERANRIDDMAEKAMEFAYDEKYGYLTSCPTNVGTGMRASYMMFLPALGAAGKINRLADEVGKYGAALRGMYGEGTEGTANIYQISNQKTLGSSEEDIIENLNNIALQVILQERKRREYVLMNNFEVIEDQIYRSYGVLKYTRQIGAKDAMTLLAQIKLGFDTGILKSNEPVNIFRMMMDIQPSNLQCRLGKNTGSMKRDKARAAYLNQNLPKLL</sequence>
<dbReference type="PROSITE" id="PS00112">
    <property type="entry name" value="PHOSPHAGEN_KINASE"/>
    <property type="match status" value="1"/>
</dbReference>
<keyword evidence="4 5" id="KW-0067">ATP-binding</keyword>
<dbReference type="InterPro" id="IPR000749">
    <property type="entry name" value="ATP-guanido_PTrfase"/>
</dbReference>
<dbReference type="STRING" id="290052.ASU35_07085"/>
<dbReference type="OrthoDB" id="9791353at2"/>
<dbReference type="GO" id="GO:0046314">
    <property type="term" value="P:phosphocreatine biosynthetic process"/>
    <property type="evidence" value="ECO:0007669"/>
    <property type="project" value="InterPro"/>
</dbReference>
<evidence type="ECO:0000256" key="6">
    <source>
        <dbReference type="RuleBase" id="RU000505"/>
    </source>
</evidence>
<dbReference type="EMBL" id="LNAM01000057">
    <property type="protein sequence ID" value="KSV60034.1"/>
    <property type="molecule type" value="Genomic_DNA"/>
</dbReference>
<dbReference type="PANTHER" id="PTHR11547:SF38">
    <property type="entry name" value="ARGININE KINASE 1-RELATED"/>
    <property type="match status" value="1"/>
</dbReference>
<comment type="similarity">
    <text evidence="5 6">Belongs to the ATP:guanido phosphotransferase family.</text>
</comment>
<comment type="caution">
    <text evidence="8">The sequence shown here is derived from an EMBL/GenBank/DDBJ whole genome shotgun (WGS) entry which is preliminary data.</text>
</comment>
<protein>
    <recommendedName>
        <fullName evidence="7">Phosphagen kinase C-terminal domain-containing protein</fullName>
    </recommendedName>
</protein>
<evidence type="ECO:0000313" key="8">
    <source>
        <dbReference type="EMBL" id="KSV60034.1"/>
    </source>
</evidence>
<dbReference type="InterPro" id="IPR022415">
    <property type="entry name" value="ATP-guanido_PTrfase_AS"/>
</dbReference>
<evidence type="ECO:0000256" key="2">
    <source>
        <dbReference type="ARBA" id="ARBA00022741"/>
    </source>
</evidence>
<reference evidence="8 9" key="1">
    <citation type="submission" date="2015-11" db="EMBL/GenBank/DDBJ databases">
        <title>Butyribacter intestini gen. nov., sp. nov., a butyric acid-producing bacterium of the family Lachnospiraceae isolated from the human faeces.</title>
        <authorList>
            <person name="Zou Y."/>
            <person name="Xue W."/>
            <person name="Luo G."/>
            <person name="Lv M."/>
        </authorList>
    </citation>
    <scope>NUCLEOTIDE SEQUENCE [LARGE SCALE GENOMIC DNA]</scope>
    <source>
        <strain evidence="8 9">ACET-33324</strain>
    </source>
</reference>
<gene>
    <name evidence="8" type="ORF">ASU35_07085</name>
</gene>
<dbReference type="GO" id="GO:0005524">
    <property type="term" value="F:ATP binding"/>
    <property type="evidence" value="ECO:0007669"/>
    <property type="project" value="UniProtKB-UniRule"/>
</dbReference>
<accession>A0A0V8QHI5</accession>
<keyword evidence="2 5" id="KW-0547">Nucleotide-binding</keyword>
<evidence type="ECO:0000256" key="3">
    <source>
        <dbReference type="ARBA" id="ARBA00022777"/>
    </source>
</evidence>
<feature type="domain" description="Phosphagen kinase C-terminal" evidence="7">
    <location>
        <begin position="14"/>
        <end position="244"/>
    </location>
</feature>
<dbReference type="NCBIfam" id="NF002194">
    <property type="entry name" value="PRK01059.1-4"/>
    <property type="match status" value="1"/>
</dbReference>
<evidence type="ECO:0000259" key="7">
    <source>
        <dbReference type="PROSITE" id="PS51510"/>
    </source>
</evidence>
<evidence type="ECO:0000256" key="5">
    <source>
        <dbReference type="PROSITE-ProRule" id="PRU00843"/>
    </source>
</evidence>
<keyword evidence="3 5" id="KW-0418">Kinase</keyword>
<dbReference type="GO" id="GO:0004111">
    <property type="term" value="F:creatine kinase activity"/>
    <property type="evidence" value="ECO:0007669"/>
    <property type="project" value="InterPro"/>
</dbReference>
<feature type="binding site" evidence="5">
    <location>
        <begin position="166"/>
        <end position="170"/>
    </location>
    <ligand>
        <name>ATP</name>
        <dbReference type="ChEBI" id="CHEBI:30616"/>
    </ligand>
</feature>
<name>A0A0V8QHI5_9FIRM</name>
<keyword evidence="9" id="KW-1185">Reference proteome</keyword>
<feature type="binding site" evidence="5">
    <location>
        <begin position="197"/>
        <end position="202"/>
    </location>
    <ligand>
        <name>ATP</name>
        <dbReference type="ChEBI" id="CHEBI:30616"/>
    </ligand>
</feature>
<organism evidence="8 9">
    <name type="scientific">Acetivibrio ethanolgignens</name>
    <dbReference type="NCBI Taxonomy" id="290052"/>
    <lineage>
        <taxon>Bacteria</taxon>
        <taxon>Bacillati</taxon>
        <taxon>Bacillota</taxon>
        <taxon>Clostridia</taxon>
        <taxon>Eubacteriales</taxon>
        <taxon>Oscillospiraceae</taxon>
        <taxon>Acetivibrio</taxon>
    </lineage>
</organism>
<evidence type="ECO:0000313" key="9">
    <source>
        <dbReference type="Proteomes" id="UP000054874"/>
    </source>
</evidence>
<dbReference type="InterPro" id="IPR023660">
    <property type="entry name" value="Arg_Kinase"/>
</dbReference>
<feature type="binding site" evidence="5">
    <location>
        <position position="81"/>
    </location>
    <ligand>
        <name>ATP</name>
        <dbReference type="ChEBI" id="CHEBI:30616"/>
    </ligand>
</feature>
<dbReference type="InterPro" id="IPR022414">
    <property type="entry name" value="ATP-guanido_PTrfase_cat"/>
</dbReference>
<dbReference type="Proteomes" id="UP000054874">
    <property type="component" value="Unassembled WGS sequence"/>
</dbReference>
<feature type="binding site" evidence="5">
    <location>
        <position position="115"/>
    </location>
    <ligand>
        <name>ATP</name>
        <dbReference type="ChEBI" id="CHEBI:30616"/>
    </ligand>
</feature>
<feature type="binding site" evidence="5">
    <location>
        <begin position="17"/>
        <end position="21"/>
    </location>
    <ligand>
        <name>ATP</name>
        <dbReference type="ChEBI" id="CHEBI:30616"/>
    </ligand>
</feature>
<dbReference type="AlphaFoldDB" id="A0A0V8QHI5"/>
<dbReference type="Pfam" id="PF00217">
    <property type="entry name" value="ATP-gua_Ptrans"/>
    <property type="match status" value="1"/>
</dbReference>
<dbReference type="RefSeq" id="WP_058351765.1">
    <property type="nucleotide sequence ID" value="NZ_CABMMD010000057.1"/>
</dbReference>
<proteinExistence type="inferred from homology"/>
<dbReference type="PANTHER" id="PTHR11547">
    <property type="entry name" value="ARGININE OR CREATINE KINASE"/>
    <property type="match status" value="1"/>
</dbReference>
<evidence type="ECO:0000256" key="1">
    <source>
        <dbReference type="ARBA" id="ARBA00022679"/>
    </source>
</evidence>
<dbReference type="Gene3D" id="3.30.590.10">
    <property type="entry name" value="Glutamine synthetase/guanido kinase, catalytic domain"/>
    <property type="match status" value="1"/>
</dbReference>
<dbReference type="GO" id="GO:0005615">
    <property type="term" value="C:extracellular space"/>
    <property type="evidence" value="ECO:0007669"/>
    <property type="project" value="TreeGrafter"/>
</dbReference>
<dbReference type="PROSITE" id="PS51510">
    <property type="entry name" value="PHOSPHAGEN_KINASE_C"/>
    <property type="match status" value="1"/>
</dbReference>
<dbReference type="CDD" id="cd07930">
    <property type="entry name" value="bacterial_phosphagen_kinase"/>
    <property type="match status" value="1"/>
</dbReference>
<dbReference type="InterPro" id="IPR014746">
    <property type="entry name" value="Gln_synth/guanido_kin_cat_dom"/>
</dbReference>